<gene>
    <name evidence="2" type="ORF">Fot_04630</name>
</gene>
<dbReference type="Proteomes" id="UP001604277">
    <property type="component" value="Unassembled WGS sequence"/>
</dbReference>
<reference evidence="3" key="1">
    <citation type="submission" date="2024-07" db="EMBL/GenBank/DDBJ databases">
        <title>Two chromosome-level genome assemblies of Korean endemic species Abeliophyllum distichum and Forsythia ovata (Oleaceae).</title>
        <authorList>
            <person name="Jang H."/>
        </authorList>
    </citation>
    <scope>NUCLEOTIDE SEQUENCE [LARGE SCALE GENOMIC DNA]</scope>
</reference>
<dbReference type="EMBL" id="JBFOLJ010000001">
    <property type="protein sequence ID" value="KAL2559891.1"/>
    <property type="molecule type" value="Genomic_DNA"/>
</dbReference>
<accession>A0ABD1XD38</accession>
<comment type="caution">
    <text evidence="2">The sequence shown here is derived from an EMBL/GenBank/DDBJ whole genome shotgun (WGS) entry which is preliminary data.</text>
</comment>
<dbReference type="AlphaFoldDB" id="A0ABD1XD38"/>
<name>A0ABD1XD38_9LAMI</name>
<evidence type="ECO:0000256" key="1">
    <source>
        <dbReference type="SAM" id="MobiDB-lite"/>
    </source>
</evidence>
<sequence>MTFIPLFYNFQFWRKTIWQRGFSICSSIPTTPNLHRRISGVLQIYSIPSIKRTPRLPQLQSTQQQPKPNFVTPYVTPTVQTPSPTTAGAASTAAATSTSHAPPPTSQPTQQLK</sequence>
<feature type="compositionally biased region" description="Low complexity" evidence="1">
    <location>
        <begin position="71"/>
        <end position="100"/>
    </location>
</feature>
<keyword evidence="3" id="KW-1185">Reference proteome</keyword>
<proteinExistence type="predicted"/>
<organism evidence="2 3">
    <name type="scientific">Forsythia ovata</name>
    <dbReference type="NCBI Taxonomy" id="205694"/>
    <lineage>
        <taxon>Eukaryota</taxon>
        <taxon>Viridiplantae</taxon>
        <taxon>Streptophyta</taxon>
        <taxon>Embryophyta</taxon>
        <taxon>Tracheophyta</taxon>
        <taxon>Spermatophyta</taxon>
        <taxon>Magnoliopsida</taxon>
        <taxon>eudicotyledons</taxon>
        <taxon>Gunneridae</taxon>
        <taxon>Pentapetalae</taxon>
        <taxon>asterids</taxon>
        <taxon>lamiids</taxon>
        <taxon>Lamiales</taxon>
        <taxon>Oleaceae</taxon>
        <taxon>Forsythieae</taxon>
        <taxon>Forsythia</taxon>
    </lineage>
</organism>
<feature type="region of interest" description="Disordered" evidence="1">
    <location>
        <begin position="54"/>
        <end position="113"/>
    </location>
</feature>
<protein>
    <submittedName>
        <fullName evidence="2">Uncharacterized protein</fullName>
    </submittedName>
</protein>
<evidence type="ECO:0000313" key="2">
    <source>
        <dbReference type="EMBL" id="KAL2559891.1"/>
    </source>
</evidence>
<feature type="compositionally biased region" description="Polar residues" evidence="1">
    <location>
        <begin position="58"/>
        <end position="67"/>
    </location>
</feature>
<evidence type="ECO:0000313" key="3">
    <source>
        <dbReference type="Proteomes" id="UP001604277"/>
    </source>
</evidence>